<accession>A0ABW3ITW2</accession>
<name>A0ABW3ITW2_9RHOB</name>
<organism evidence="10 11">
    <name type="scientific">Tropicimonas aquimaris</name>
    <dbReference type="NCBI Taxonomy" id="914152"/>
    <lineage>
        <taxon>Bacteria</taxon>
        <taxon>Pseudomonadati</taxon>
        <taxon>Pseudomonadota</taxon>
        <taxon>Alphaproteobacteria</taxon>
        <taxon>Rhodobacterales</taxon>
        <taxon>Roseobacteraceae</taxon>
        <taxon>Tropicimonas</taxon>
    </lineage>
</organism>
<dbReference type="RefSeq" id="WP_386076713.1">
    <property type="nucleotide sequence ID" value="NZ_JBHTJT010000045.1"/>
</dbReference>
<proteinExistence type="predicted"/>
<dbReference type="EMBL" id="JBHTJT010000045">
    <property type="protein sequence ID" value="MFD0981608.1"/>
    <property type="molecule type" value="Genomic_DNA"/>
</dbReference>
<feature type="domain" description="Blue (type 1) copper" evidence="9">
    <location>
        <begin position="42"/>
        <end position="126"/>
    </location>
</feature>
<dbReference type="Gene3D" id="2.60.40.420">
    <property type="entry name" value="Cupredoxins - blue copper proteins"/>
    <property type="match status" value="1"/>
</dbReference>
<evidence type="ECO:0000256" key="2">
    <source>
        <dbReference type="ARBA" id="ARBA00004418"/>
    </source>
</evidence>
<dbReference type="Proteomes" id="UP001597108">
    <property type="component" value="Unassembled WGS sequence"/>
</dbReference>
<keyword evidence="7" id="KW-0186">Copper</keyword>
<evidence type="ECO:0000256" key="8">
    <source>
        <dbReference type="SAM" id="SignalP"/>
    </source>
</evidence>
<keyword evidence="4" id="KW-0479">Metal-binding</keyword>
<evidence type="ECO:0000313" key="10">
    <source>
        <dbReference type="EMBL" id="MFD0981608.1"/>
    </source>
</evidence>
<evidence type="ECO:0000256" key="4">
    <source>
        <dbReference type="ARBA" id="ARBA00022723"/>
    </source>
</evidence>
<dbReference type="SUPFAM" id="SSF49503">
    <property type="entry name" value="Cupredoxins"/>
    <property type="match status" value="1"/>
</dbReference>
<keyword evidence="11" id="KW-1185">Reference proteome</keyword>
<evidence type="ECO:0000256" key="6">
    <source>
        <dbReference type="ARBA" id="ARBA00022982"/>
    </source>
</evidence>
<evidence type="ECO:0000259" key="9">
    <source>
        <dbReference type="Pfam" id="PF00127"/>
    </source>
</evidence>
<dbReference type="InterPro" id="IPR000923">
    <property type="entry name" value="BlueCu_1"/>
</dbReference>
<dbReference type="InterPro" id="IPR008972">
    <property type="entry name" value="Cupredoxin"/>
</dbReference>
<dbReference type="PRINTS" id="PR00155">
    <property type="entry name" value="AMICYANIN"/>
</dbReference>
<evidence type="ECO:0000256" key="3">
    <source>
        <dbReference type="ARBA" id="ARBA00022448"/>
    </source>
</evidence>
<feature type="signal peptide" evidence="8">
    <location>
        <begin position="1"/>
        <end position="30"/>
    </location>
</feature>
<feature type="chain" id="PRO_5045379093" evidence="8">
    <location>
        <begin position="31"/>
        <end position="163"/>
    </location>
</feature>
<comment type="cofactor">
    <cofactor evidence="1">
        <name>Cu cation</name>
        <dbReference type="ChEBI" id="CHEBI:23378"/>
    </cofactor>
</comment>
<evidence type="ECO:0000256" key="5">
    <source>
        <dbReference type="ARBA" id="ARBA00022764"/>
    </source>
</evidence>
<evidence type="ECO:0000256" key="1">
    <source>
        <dbReference type="ARBA" id="ARBA00001935"/>
    </source>
</evidence>
<keyword evidence="5" id="KW-0574">Periplasm</keyword>
<evidence type="ECO:0000313" key="11">
    <source>
        <dbReference type="Proteomes" id="UP001597108"/>
    </source>
</evidence>
<comment type="caution">
    <text evidence="10">The sequence shown here is derived from an EMBL/GenBank/DDBJ whole genome shotgun (WGS) entry which is preliminary data.</text>
</comment>
<keyword evidence="3" id="KW-0813">Transport</keyword>
<keyword evidence="6" id="KW-0249">Electron transport</keyword>
<gene>
    <name evidence="10" type="ORF">ACFQ2S_18395</name>
</gene>
<reference evidence="11" key="1">
    <citation type="journal article" date="2019" name="Int. J. Syst. Evol. Microbiol.">
        <title>The Global Catalogue of Microorganisms (GCM) 10K type strain sequencing project: providing services to taxonomists for standard genome sequencing and annotation.</title>
        <authorList>
            <consortium name="The Broad Institute Genomics Platform"/>
            <consortium name="The Broad Institute Genome Sequencing Center for Infectious Disease"/>
            <person name="Wu L."/>
            <person name="Ma J."/>
        </authorList>
    </citation>
    <scope>NUCLEOTIDE SEQUENCE [LARGE SCALE GENOMIC DNA]</scope>
    <source>
        <strain evidence="11">CCUG 60524</strain>
    </source>
</reference>
<dbReference type="InterPro" id="IPR002386">
    <property type="entry name" value="Amicyanin/Pseudoazurin"/>
</dbReference>
<evidence type="ECO:0000256" key="7">
    <source>
        <dbReference type="ARBA" id="ARBA00023008"/>
    </source>
</evidence>
<keyword evidence="8" id="KW-0732">Signal</keyword>
<protein>
    <submittedName>
        <fullName evidence="10">Plastocyanin/azurin family copper-binding protein</fullName>
    </submittedName>
</protein>
<sequence>MPKTPSFPEHALRRWAISAAVLVVAQAALADPVVVEQVTDVAATNAHDMFQFSPDILRIEPGGEVEFRNSIRGHTVHSIPELWPEGAAPIGISYRPEAVVRFDAKGIYGITCRRHGLFGMVMLVVVGAPDGGGDLGTRIDATVLSQEARDKLRSIAEASGLLP</sequence>
<dbReference type="Pfam" id="PF00127">
    <property type="entry name" value="Copper-bind"/>
    <property type="match status" value="1"/>
</dbReference>
<comment type="subcellular location">
    <subcellularLocation>
        <location evidence="2">Periplasm</location>
    </subcellularLocation>
</comment>